<gene>
    <name evidence="2" type="ORF">NC653_037111</name>
</gene>
<keyword evidence="1" id="KW-0812">Transmembrane</keyword>
<comment type="caution">
    <text evidence="2">The sequence shown here is derived from an EMBL/GenBank/DDBJ whole genome shotgun (WGS) entry which is preliminary data.</text>
</comment>
<evidence type="ECO:0000256" key="1">
    <source>
        <dbReference type="SAM" id="Phobius"/>
    </source>
</evidence>
<name>A0AAD6LMX1_9ROSI</name>
<protein>
    <submittedName>
        <fullName evidence="2">Uncharacterized protein</fullName>
    </submittedName>
</protein>
<feature type="transmembrane region" description="Helical" evidence="1">
    <location>
        <begin position="12"/>
        <end position="32"/>
    </location>
</feature>
<dbReference type="EMBL" id="JAQIZT010000016">
    <property type="protein sequence ID" value="KAJ6969344.1"/>
    <property type="molecule type" value="Genomic_DNA"/>
</dbReference>
<sequence>MWSIKKKKAILEFLFEHIHVLMIAFLILSAWVGHFK</sequence>
<evidence type="ECO:0000313" key="3">
    <source>
        <dbReference type="Proteomes" id="UP001164929"/>
    </source>
</evidence>
<keyword evidence="1" id="KW-0472">Membrane</keyword>
<keyword evidence="3" id="KW-1185">Reference proteome</keyword>
<organism evidence="2 3">
    <name type="scientific">Populus alba x Populus x berolinensis</name>
    <dbReference type="NCBI Taxonomy" id="444605"/>
    <lineage>
        <taxon>Eukaryota</taxon>
        <taxon>Viridiplantae</taxon>
        <taxon>Streptophyta</taxon>
        <taxon>Embryophyta</taxon>
        <taxon>Tracheophyta</taxon>
        <taxon>Spermatophyta</taxon>
        <taxon>Magnoliopsida</taxon>
        <taxon>eudicotyledons</taxon>
        <taxon>Gunneridae</taxon>
        <taxon>Pentapetalae</taxon>
        <taxon>rosids</taxon>
        <taxon>fabids</taxon>
        <taxon>Malpighiales</taxon>
        <taxon>Salicaceae</taxon>
        <taxon>Saliceae</taxon>
        <taxon>Populus</taxon>
    </lineage>
</organism>
<proteinExistence type="predicted"/>
<evidence type="ECO:0000313" key="2">
    <source>
        <dbReference type="EMBL" id="KAJ6969344.1"/>
    </source>
</evidence>
<keyword evidence="1" id="KW-1133">Transmembrane helix</keyword>
<reference evidence="2 3" key="1">
    <citation type="journal article" date="2023" name="Mol. Ecol. Resour.">
        <title>Chromosome-level genome assembly of a triploid poplar Populus alba 'Berolinensis'.</title>
        <authorList>
            <person name="Chen S."/>
            <person name="Yu Y."/>
            <person name="Wang X."/>
            <person name="Wang S."/>
            <person name="Zhang T."/>
            <person name="Zhou Y."/>
            <person name="He R."/>
            <person name="Meng N."/>
            <person name="Wang Y."/>
            <person name="Liu W."/>
            <person name="Liu Z."/>
            <person name="Liu J."/>
            <person name="Guo Q."/>
            <person name="Huang H."/>
            <person name="Sederoff R.R."/>
            <person name="Wang G."/>
            <person name="Qu G."/>
            <person name="Chen S."/>
        </authorList>
    </citation>
    <scope>NUCLEOTIDE SEQUENCE [LARGE SCALE GENOMIC DNA]</scope>
    <source>
        <strain evidence="2">SC-2020</strain>
    </source>
</reference>
<accession>A0AAD6LMX1</accession>
<dbReference type="AlphaFoldDB" id="A0AAD6LMX1"/>
<dbReference type="Proteomes" id="UP001164929">
    <property type="component" value="Chromosome 16"/>
</dbReference>